<dbReference type="SUPFAM" id="SSF52833">
    <property type="entry name" value="Thioredoxin-like"/>
    <property type="match status" value="1"/>
</dbReference>
<dbReference type="RefSeq" id="WP_075728629.1">
    <property type="nucleotide sequence ID" value="NZ_LTDM01000066.1"/>
</dbReference>
<dbReference type="PANTHER" id="PTHR42852">
    <property type="entry name" value="THIOL:DISULFIDE INTERCHANGE PROTEIN DSBE"/>
    <property type="match status" value="1"/>
</dbReference>
<feature type="region of interest" description="Disordered" evidence="1">
    <location>
        <begin position="29"/>
        <end position="63"/>
    </location>
</feature>
<comment type="caution">
    <text evidence="4">The sequence shown here is derived from an EMBL/GenBank/DDBJ whole genome shotgun (WGS) entry which is preliminary data.</text>
</comment>
<organism evidence="4 5">
    <name type="scientific">Tissierella creatinophila DSM 6911</name>
    <dbReference type="NCBI Taxonomy" id="1123403"/>
    <lineage>
        <taxon>Bacteria</taxon>
        <taxon>Bacillati</taxon>
        <taxon>Bacillota</taxon>
        <taxon>Tissierellia</taxon>
        <taxon>Tissierellales</taxon>
        <taxon>Tissierellaceae</taxon>
        <taxon>Tissierella</taxon>
    </lineage>
</organism>
<evidence type="ECO:0000256" key="1">
    <source>
        <dbReference type="SAM" id="MobiDB-lite"/>
    </source>
</evidence>
<feature type="transmembrane region" description="Helical" evidence="2">
    <location>
        <begin position="6"/>
        <end position="23"/>
    </location>
</feature>
<reference evidence="4 5" key="1">
    <citation type="submission" date="2016-02" db="EMBL/GenBank/DDBJ databases">
        <title>Genome sequence of Tissierella creatinophila DSM 6911.</title>
        <authorList>
            <person name="Poehlein A."/>
            <person name="Daniel R."/>
        </authorList>
    </citation>
    <scope>NUCLEOTIDE SEQUENCE [LARGE SCALE GENOMIC DNA]</scope>
    <source>
        <strain evidence="4 5">DSM 6911</strain>
    </source>
</reference>
<dbReference type="InterPro" id="IPR050553">
    <property type="entry name" value="Thioredoxin_ResA/DsbE_sf"/>
</dbReference>
<dbReference type="Proteomes" id="UP000186112">
    <property type="component" value="Unassembled WGS sequence"/>
</dbReference>
<keyword evidence="2" id="KW-0472">Membrane</keyword>
<keyword evidence="2" id="KW-0812">Transmembrane</keyword>
<dbReference type="Pfam" id="PF00578">
    <property type="entry name" value="AhpC-TSA"/>
    <property type="match status" value="1"/>
</dbReference>
<accession>A0A1U7M2R9</accession>
<dbReference type="InterPro" id="IPR017937">
    <property type="entry name" value="Thioredoxin_CS"/>
</dbReference>
<evidence type="ECO:0000313" key="5">
    <source>
        <dbReference type="Proteomes" id="UP000186112"/>
    </source>
</evidence>
<sequence>MKKNWIYIILIILLVAGFFYLVLERPKPVDPETKEDQGQVDKPDDTIVEPPEDNTPAQTPELGKALPDFTLKNLDGKDVTLSDVKDKIILVNFWASWCTWCDKEMPDLQKLKEENNDLVVLAVNVEEPKATAQEYIKKGGYDFEVLLDEDGEIAAQYLVSGLPASYFVDKDGKFVGRVPSAITYEQMNEILEDIRGQ</sequence>
<dbReference type="InterPro" id="IPR013766">
    <property type="entry name" value="Thioredoxin_domain"/>
</dbReference>
<gene>
    <name evidence="4" type="primary">resA</name>
    <name evidence="4" type="ORF">TICRE_25270</name>
</gene>
<dbReference type="OrthoDB" id="9809733at2"/>
<evidence type="ECO:0000259" key="3">
    <source>
        <dbReference type="PROSITE" id="PS51352"/>
    </source>
</evidence>
<dbReference type="CDD" id="cd02966">
    <property type="entry name" value="TlpA_like_family"/>
    <property type="match status" value="1"/>
</dbReference>
<dbReference type="GO" id="GO:0016209">
    <property type="term" value="F:antioxidant activity"/>
    <property type="evidence" value="ECO:0007669"/>
    <property type="project" value="InterPro"/>
</dbReference>
<feature type="compositionally biased region" description="Basic and acidic residues" evidence="1">
    <location>
        <begin position="29"/>
        <end position="45"/>
    </location>
</feature>
<keyword evidence="5" id="KW-1185">Reference proteome</keyword>
<dbReference type="InterPro" id="IPR036249">
    <property type="entry name" value="Thioredoxin-like_sf"/>
</dbReference>
<dbReference type="EMBL" id="LTDM01000066">
    <property type="protein sequence ID" value="OLS01488.1"/>
    <property type="molecule type" value="Genomic_DNA"/>
</dbReference>
<dbReference type="GO" id="GO:0016491">
    <property type="term" value="F:oxidoreductase activity"/>
    <property type="evidence" value="ECO:0007669"/>
    <property type="project" value="InterPro"/>
</dbReference>
<dbReference type="AlphaFoldDB" id="A0A1U7M2R9"/>
<protein>
    <submittedName>
        <fullName evidence="4">Thiol-disulfide oxidoreductase ResA</fullName>
    </submittedName>
</protein>
<feature type="domain" description="Thioredoxin" evidence="3">
    <location>
        <begin position="60"/>
        <end position="196"/>
    </location>
</feature>
<evidence type="ECO:0000256" key="2">
    <source>
        <dbReference type="SAM" id="Phobius"/>
    </source>
</evidence>
<dbReference type="PANTHER" id="PTHR42852:SF13">
    <property type="entry name" value="PROTEIN DIPZ"/>
    <property type="match status" value="1"/>
</dbReference>
<dbReference type="Gene3D" id="3.40.30.10">
    <property type="entry name" value="Glutaredoxin"/>
    <property type="match status" value="1"/>
</dbReference>
<evidence type="ECO:0000313" key="4">
    <source>
        <dbReference type="EMBL" id="OLS01488.1"/>
    </source>
</evidence>
<proteinExistence type="predicted"/>
<name>A0A1U7M2R9_TISCR</name>
<keyword evidence="2" id="KW-1133">Transmembrane helix</keyword>
<dbReference type="PROSITE" id="PS00194">
    <property type="entry name" value="THIOREDOXIN_1"/>
    <property type="match status" value="1"/>
</dbReference>
<dbReference type="PROSITE" id="PS51352">
    <property type="entry name" value="THIOREDOXIN_2"/>
    <property type="match status" value="1"/>
</dbReference>
<dbReference type="InterPro" id="IPR000866">
    <property type="entry name" value="AhpC/TSA"/>
</dbReference>